<protein>
    <submittedName>
        <fullName evidence="4">Ubiquitin-specific protease ubp15</fullName>
        <ecNumber evidence="4">3.4.19.12</ecNumber>
    </submittedName>
</protein>
<evidence type="ECO:0000313" key="4">
    <source>
        <dbReference type="EMBL" id="KAK7043669.1"/>
    </source>
</evidence>
<accession>A0AAW0CXV0</accession>
<evidence type="ECO:0000313" key="5">
    <source>
        <dbReference type="Proteomes" id="UP001383192"/>
    </source>
</evidence>
<evidence type="ECO:0000256" key="2">
    <source>
        <dbReference type="SAM" id="MobiDB-lite"/>
    </source>
</evidence>
<dbReference type="AlphaFoldDB" id="A0AAW0CXV0"/>
<keyword evidence="5" id="KW-1185">Reference proteome</keyword>
<dbReference type="Pfam" id="PF12436">
    <property type="entry name" value="USP7_ICP0_bdg"/>
    <property type="match status" value="1"/>
</dbReference>
<reference evidence="4 5" key="1">
    <citation type="submission" date="2024-01" db="EMBL/GenBank/DDBJ databases">
        <title>A draft genome for a cacao thread blight-causing isolate of Paramarasmius palmivorus.</title>
        <authorList>
            <person name="Baruah I.K."/>
            <person name="Bukari Y."/>
            <person name="Amoako-Attah I."/>
            <person name="Meinhardt L.W."/>
            <person name="Bailey B.A."/>
            <person name="Cohen S.P."/>
        </authorList>
    </citation>
    <scope>NUCLEOTIDE SEQUENCE [LARGE SCALE GENOMIC DNA]</scope>
    <source>
        <strain evidence="4 5">GH-12</strain>
    </source>
</reference>
<feature type="region of interest" description="Disordered" evidence="2">
    <location>
        <begin position="252"/>
        <end position="271"/>
    </location>
</feature>
<dbReference type="Proteomes" id="UP001383192">
    <property type="component" value="Unassembled WGS sequence"/>
</dbReference>
<proteinExistence type="predicted"/>
<dbReference type="GO" id="GO:0004843">
    <property type="term" value="F:cysteine-type deubiquitinase activity"/>
    <property type="evidence" value="ECO:0007669"/>
    <property type="project" value="UniProtKB-EC"/>
</dbReference>
<gene>
    <name evidence="4" type="primary">UBP15_2</name>
    <name evidence="4" type="ORF">VNI00_008280</name>
</gene>
<dbReference type="EMBL" id="JAYKXP010000028">
    <property type="protein sequence ID" value="KAK7043669.1"/>
    <property type="molecule type" value="Genomic_DNA"/>
</dbReference>
<dbReference type="EC" id="3.4.19.12" evidence="4"/>
<feature type="domain" description="Ubiquitin carboxyl-terminal hydrolase 7 ICP0-binding" evidence="3">
    <location>
        <begin position="69"/>
        <end position="248"/>
    </location>
</feature>
<keyword evidence="1" id="KW-0833">Ubl conjugation pathway</keyword>
<evidence type="ECO:0000256" key="1">
    <source>
        <dbReference type="ARBA" id="ARBA00022786"/>
    </source>
</evidence>
<sequence length="292" mass="33490">MDDSTLTIKKLVTPTTFFSHKGFDLTSFTDESSPPSGPITFKAPSNQTYADFKRRISQRFDISVSRFQLWGFVDRRNKTVRPDECIDSLPQSKSLIQTKPWRTFGDALRSITMDFFVFFFDPTTDLAAAKRADKDTVMIFFKYFNPTEKQVRGVGYTYVPLARKIIDFIPRIRKQMCWAPQTPLTLYEEIKPGMIDFMKPKLSFAQSEIANGDIICFEIAPSEPEIMDFERRGLRATAIDFYKDLYKAVQNSPPKPIPTGTIPQRPQQEGARDLVSRFPVPASQFSVLQVLM</sequence>
<comment type="caution">
    <text evidence="4">The sequence shown here is derived from an EMBL/GenBank/DDBJ whole genome shotgun (WGS) entry which is preliminary data.</text>
</comment>
<keyword evidence="4" id="KW-0378">Hydrolase</keyword>
<dbReference type="Gene3D" id="3.10.20.90">
    <property type="entry name" value="Phosphatidylinositol 3-kinase Catalytic Subunit, Chain A, domain 1"/>
    <property type="match status" value="1"/>
</dbReference>
<evidence type="ECO:0000259" key="3">
    <source>
        <dbReference type="Pfam" id="PF12436"/>
    </source>
</evidence>
<keyword evidence="4" id="KW-0645">Protease</keyword>
<dbReference type="GO" id="GO:0006508">
    <property type="term" value="P:proteolysis"/>
    <property type="evidence" value="ECO:0007669"/>
    <property type="project" value="UniProtKB-KW"/>
</dbReference>
<dbReference type="InterPro" id="IPR024729">
    <property type="entry name" value="USP7_ICP0-binding_dom"/>
</dbReference>
<name>A0AAW0CXV0_9AGAR</name>
<organism evidence="4 5">
    <name type="scientific">Paramarasmius palmivorus</name>
    <dbReference type="NCBI Taxonomy" id="297713"/>
    <lineage>
        <taxon>Eukaryota</taxon>
        <taxon>Fungi</taxon>
        <taxon>Dikarya</taxon>
        <taxon>Basidiomycota</taxon>
        <taxon>Agaricomycotina</taxon>
        <taxon>Agaricomycetes</taxon>
        <taxon>Agaricomycetidae</taxon>
        <taxon>Agaricales</taxon>
        <taxon>Marasmiineae</taxon>
        <taxon>Marasmiaceae</taxon>
        <taxon>Paramarasmius</taxon>
    </lineage>
</organism>